<name>A0ABY3WTT4_9ACTN</name>
<feature type="signal peptide" evidence="1">
    <location>
        <begin position="1"/>
        <end position="30"/>
    </location>
</feature>
<evidence type="ECO:0000313" key="4">
    <source>
        <dbReference type="EMBL" id="UNM14202.1"/>
    </source>
</evidence>
<evidence type="ECO:0000313" key="5">
    <source>
        <dbReference type="Proteomes" id="UP000828924"/>
    </source>
</evidence>
<dbReference type="PANTHER" id="PTHR43606:SF2">
    <property type="entry name" value="ALKALINE PHOSPHATASE FAMILY PROTEIN (AFU_ORTHOLOGUE AFUA_5G03860)"/>
    <property type="match status" value="1"/>
</dbReference>
<keyword evidence="1" id="KW-0732">Signal</keyword>
<dbReference type="Pfam" id="PF09423">
    <property type="entry name" value="PhoD"/>
    <property type="match status" value="1"/>
</dbReference>
<dbReference type="InterPro" id="IPR032093">
    <property type="entry name" value="PhoD_N"/>
</dbReference>
<dbReference type="InterPro" id="IPR029052">
    <property type="entry name" value="Metallo-depent_PP-like"/>
</dbReference>
<evidence type="ECO:0000256" key="1">
    <source>
        <dbReference type="SAM" id="SignalP"/>
    </source>
</evidence>
<dbReference type="Pfam" id="PF16655">
    <property type="entry name" value="PhoD_N"/>
    <property type="match status" value="1"/>
</dbReference>
<keyword evidence="5" id="KW-1185">Reference proteome</keyword>
<dbReference type="EMBL" id="CP071872">
    <property type="protein sequence ID" value="UNM14202.1"/>
    <property type="molecule type" value="Genomic_DNA"/>
</dbReference>
<dbReference type="InterPro" id="IPR018946">
    <property type="entry name" value="PhoD-like_MPP"/>
</dbReference>
<dbReference type="Gene3D" id="2.60.40.380">
    <property type="entry name" value="Purple acid phosphatase-like, N-terminal"/>
    <property type="match status" value="1"/>
</dbReference>
<dbReference type="InterPro" id="IPR038607">
    <property type="entry name" value="PhoD-like_sf"/>
</dbReference>
<dbReference type="Gene3D" id="3.60.21.70">
    <property type="entry name" value="PhoD-like phosphatase"/>
    <property type="match status" value="1"/>
</dbReference>
<dbReference type="InterPro" id="IPR052900">
    <property type="entry name" value="Phospholipid_Metab_Enz"/>
</dbReference>
<dbReference type="CDD" id="cd07389">
    <property type="entry name" value="MPP_PhoD"/>
    <property type="match status" value="1"/>
</dbReference>
<dbReference type="RefSeq" id="WP_242333394.1">
    <property type="nucleotide sequence ID" value="NZ_CP071872.1"/>
</dbReference>
<dbReference type="SUPFAM" id="SSF56300">
    <property type="entry name" value="Metallo-dependent phosphatases"/>
    <property type="match status" value="1"/>
</dbReference>
<evidence type="ECO:0000259" key="3">
    <source>
        <dbReference type="Pfam" id="PF16655"/>
    </source>
</evidence>
<dbReference type="Proteomes" id="UP000828924">
    <property type="component" value="Chromosome"/>
</dbReference>
<dbReference type="InterPro" id="IPR006311">
    <property type="entry name" value="TAT_signal"/>
</dbReference>
<gene>
    <name evidence="4" type="ORF">J4032_24470</name>
</gene>
<feature type="domain" description="Phospholipase D N-terminal" evidence="3">
    <location>
        <begin position="53"/>
        <end position="151"/>
    </location>
</feature>
<proteinExistence type="predicted"/>
<dbReference type="PANTHER" id="PTHR43606">
    <property type="entry name" value="PHOSPHATASE, PUTATIVE (AFU_ORTHOLOGUE AFUA_6G08710)-RELATED"/>
    <property type="match status" value="1"/>
</dbReference>
<sequence length="530" mass="58373">MTDSLSRRRLLGAAAVAAASVGLGAPAAAAATTGTSTAYTSARPPLPSGLFTLGVASGDPLPTSTVLWTRLAPDPIAGGGMPERAVEVQWEVATDERFRRVVRRGSEYARPEFGHSVHVDPQGLRPDTEYFYRFRAAGTGGEISPVGRTRTAPAPGARAGSLRFAFASCQNFSAGYFHLYRDLVQQDVAFVAFLGDYIYESAPVATSLRVHEGTGEPYSLLNYRNRYAQYRTDPDLQAGHAAAPWIVTLDDHEIDNNWADDIPQDPGSQTPEAFRARRIAAFQAWYEHMPVRRSSRPNGPDMQIFRRFDFGDLARVHVLDTRQYRSDQVATIAEAEDPSRTMLGEQQEKWLDAGLLSGPQKWNLLANQTQVATNDRTAGEADSFDLDNWDGYRASRRKLMDTFASPRVANPVVLTGDRHSTFIMNLERNPEQQGTAVVGAELCGTSITSGGDIPPSSQQQFHTTYDPIAAESPHWRYWDNRRGYILCDVSRDRMESTLRSTEVVTKQEGPPVTPAARFVTESGRRGVTVA</sequence>
<protein>
    <submittedName>
        <fullName evidence="4">Alkaline phosphatase D family protein</fullName>
    </submittedName>
</protein>
<accession>A0ABY3WTT4</accession>
<feature type="domain" description="PhoD-like phosphatase metallophosphatase" evidence="2">
    <location>
        <begin position="164"/>
        <end position="497"/>
    </location>
</feature>
<organism evidence="4 5">
    <name type="scientific">Streptomyces formicae</name>
    <dbReference type="NCBI Taxonomy" id="1616117"/>
    <lineage>
        <taxon>Bacteria</taxon>
        <taxon>Bacillati</taxon>
        <taxon>Actinomycetota</taxon>
        <taxon>Actinomycetes</taxon>
        <taxon>Kitasatosporales</taxon>
        <taxon>Streptomycetaceae</taxon>
        <taxon>Streptomyces</taxon>
    </lineage>
</organism>
<dbReference type="PROSITE" id="PS51318">
    <property type="entry name" value="TAT"/>
    <property type="match status" value="1"/>
</dbReference>
<evidence type="ECO:0000259" key="2">
    <source>
        <dbReference type="Pfam" id="PF09423"/>
    </source>
</evidence>
<reference evidence="4 5" key="1">
    <citation type="submission" date="2021-03" db="EMBL/GenBank/DDBJ databases">
        <title>Complete genome of Streptomyces formicae strain 1H-GS9 (DSM 100524).</title>
        <authorList>
            <person name="Atanasov K.E."/>
            <person name="Altabella T."/>
            <person name="Ferrer A."/>
        </authorList>
    </citation>
    <scope>NUCLEOTIDE SEQUENCE [LARGE SCALE GENOMIC DNA]</scope>
    <source>
        <strain evidence="4 5">1H-GS9</strain>
    </source>
</reference>
<feature type="chain" id="PRO_5046053580" evidence="1">
    <location>
        <begin position="31"/>
        <end position="530"/>
    </location>
</feature>